<dbReference type="EMBL" id="CP098023">
    <property type="protein sequence ID" value="WKD51304.1"/>
    <property type="molecule type" value="Genomic_DNA"/>
</dbReference>
<dbReference type="InterPro" id="IPR045441">
    <property type="entry name" value="DUF6506"/>
</dbReference>
<keyword evidence="2" id="KW-1185">Reference proteome</keyword>
<protein>
    <submittedName>
        <fullName evidence="1">DUF6506 family protein</fullName>
    </submittedName>
</protein>
<dbReference type="Proteomes" id="UP001321520">
    <property type="component" value="Chromosome"/>
</dbReference>
<organism evidence="1 2">
    <name type="scientific">Microbulbifer spongiae</name>
    <dbReference type="NCBI Taxonomy" id="2944933"/>
    <lineage>
        <taxon>Bacteria</taxon>
        <taxon>Pseudomonadati</taxon>
        <taxon>Pseudomonadota</taxon>
        <taxon>Gammaproteobacteria</taxon>
        <taxon>Cellvibrionales</taxon>
        <taxon>Microbulbiferaceae</taxon>
        <taxon>Microbulbifer</taxon>
    </lineage>
</organism>
<gene>
    <name evidence="1" type="ORF">M8T91_07765</name>
</gene>
<proteinExistence type="predicted"/>
<evidence type="ECO:0000313" key="2">
    <source>
        <dbReference type="Proteomes" id="UP001321520"/>
    </source>
</evidence>
<accession>A0ABY9EHI6</accession>
<sequence>MIKHYGFIVKAKSYDYPHDKTVMDTTEFFTEVIGVSNDHDAVLAAKGMIERGVQVIELCGGFGLESAEEIISQLDTDIPVGYVTFNERENQKLVRIMSQSPDA</sequence>
<dbReference type="RefSeq" id="WP_301418450.1">
    <property type="nucleotide sequence ID" value="NZ_CP098023.1"/>
</dbReference>
<dbReference type="Pfam" id="PF20116">
    <property type="entry name" value="DUF6506"/>
    <property type="match status" value="1"/>
</dbReference>
<reference evidence="1 2" key="1">
    <citation type="submission" date="2022-05" db="EMBL/GenBank/DDBJ databases">
        <title>Microbulbifer sp. nov., isolated from sponge.</title>
        <authorList>
            <person name="Gao L."/>
        </authorList>
    </citation>
    <scope>NUCLEOTIDE SEQUENCE [LARGE SCALE GENOMIC DNA]</scope>
    <source>
        <strain evidence="1 2">MI-G</strain>
    </source>
</reference>
<name>A0ABY9EHI6_9GAMM</name>
<evidence type="ECO:0000313" key="1">
    <source>
        <dbReference type="EMBL" id="WKD51304.1"/>
    </source>
</evidence>